<feature type="domain" description="HTH cro/C1-type" evidence="1">
    <location>
        <begin position="3"/>
        <end position="63"/>
    </location>
</feature>
<dbReference type="GO" id="GO:0003677">
    <property type="term" value="F:DNA binding"/>
    <property type="evidence" value="ECO:0007669"/>
    <property type="project" value="InterPro"/>
</dbReference>
<organism evidence="2 3">
    <name type="scientific">Gordonia phage Azula</name>
    <dbReference type="NCBI Taxonomy" id="2762397"/>
    <lineage>
        <taxon>Viruses</taxon>
        <taxon>Duplodnaviria</taxon>
        <taxon>Heunggongvirae</taxon>
        <taxon>Uroviricota</taxon>
        <taxon>Caudoviricetes</taxon>
        <taxon>Jujuvirus</taxon>
        <taxon>Jujuvirus azula</taxon>
    </lineage>
</organism>
<evidence type="ECO:0000259" key="1">
    <source>
        <dbReference type="PROSITE" id="PS50943"/>
    </source>
</evidence>
<gene>
    <name evidence="2" type="primary">45</name>
    <name evidence="2" type="ORF">SEA_AZULA_45</name>
</gene>
<dbReference type="Proteomes" id="UP000515801">
    <property type="component" value="Segment"/>
</dbReference>
<reference evidence="2 3" key="1">
    <citation type="submission" date="2020-07" db="EMBL/GenBank/DDBJ databases">
        <authorList>
            <person name="McAllister N."/>
            <person name="Shin J."/>
            <person name="DeCesaris R."/>
            <person name="Khan R."/>
            <person name="Maida M.R."/>
            <person name="Meek G.M."/>
            <person name="Nagarkar R."/>
            <person name="Neopaney A."/>
            <person name="Oviedo V."/>
            <person name="Yang K.S."/>
            <person name="Butela K.A."/>
            <person name="Garlena R.A."/>
            <person name="Russell D.A."/>
            <person name="Pope W.H."/>
            <person name="Jacobs-Sera D."/>
            <person name="Hatfull G.F."/>
        </authorList>
    </citation>
    <scope>NUCLEOTIDE SEQUENCE [LARGE SCALE GENOMIC DNA]</scope>
</reference>
<dbReference type="GeneID" id="65128259"/>
<accession>A0A7G8LKT4</accession>
<dbReference type="SUPFAM" id="SSF47413">
    <property type="entry name" value="lambda repressor-like DNA-binding domains"/>
    <property type="match status" value="1"/>
</dbReference>
<dbReference type="RefSeq" id="YP_010109971.1">
    <property type="nucleotide sequence ID" value="NC_055865.1"/>
</dbReference>
<dbReference type="InterPro" id="IPR001387">
    <property type="entry name" value="Cro/C1-type_HTH"/>
</dbReference>
<keyword evidence="3" id="KW-1185">Reference proteome</keyword>
<dbReference type="EMBL" id="MT723935">
    <property type="protein sequence ID" value="QNJ57856.1"/>
    <property type="molecule type" value="Genomic_DNA"/>
</dbReference>
<dbReference type="KEGG" id="vg:65128259"/>
<evidence type="ECO:0000313" key="2">
    <source>
        <dbReference type="EMBL" id="QNJ57856.1"/>
    </source>
</evidence>
<dbReference type="InterPro" id="IPR010982">
    <property type="entry name" value="Lambda_DNA-bd_dom_sf"/>
</dbReference>
<sequence length="80" mass="8520">MSIRNLRMVAGLTLDQLVERLNEAAGFSFSRGAMSAVESGLRGASAELLAALELAYGLEPGSIDVNYERRASTTRSELAS</sequence>
<evidence type="ECO:0000313" key="3">
    <source>
        <dbReference type="Proteomes" id="UP000515801"/>
    </source>
</evidence>
<dbReference type="PROSITE" id="PS50943">
    <property type="entry name" value="HTH_CROC1"/>
    <property type="match status" value="1"/>
</dbReference>
<name>A0A7G8LKT4_9CAUD</name>
<dbReference type="Gene3D" id="1.10.260.40">
    <property type="entry name" value="lambda repressor-like DNA-binding domains"/>
    <property type="match status" value="1"/>
</dbReference>
<proteinExistence type="predicted"/>
<protein>
    <submittedName>
        <fullName evidence="2">Cro protein</fullName>
    </submittedName>
</protein>